<keyword evidence="2" id="KW-1185">Reference proteome</keyword>
<proteinExistence type="predicted"/>
<organism evidence="1 2">
    <name type="scientific">Prymnesium parvum</name>
    <name type="common">Toxic golden alga</name>
    <dbReference type="NCBI Taxonomy" id="97485"/>
    <lineage>
        <taxon>Eukaryota</taxon>
        <taxon>Haptista</taxon>
        <taxon>Haptophyta</taxon>
        <taxon>Prymnesiophyceae</taxon>
        <taxon>Prymnesiales</taxon>
        <taxon>Prymnesiaceae</taxon>
        <taxon>Prymnesium</taxon>
    </lineage>
</organism>
<accession>A0AB34ITD3</accession>
<reference evidence="1 2" key="1">
    <citation type="journal article" date="2024" name="Science">
        <title>Giant polyketide synthase enzymes in the biosynthesis of giant marine polyether toxins.</title>
        <authorList>
            <person name="Fallon T.R."/>
            <person name="Shende V.V."/>
            <person name="Wierzbicki I.H."/>
            <person name="Pendleton A.L."/>
            <person name="Watervoot N.F."/>
            <person name="Auber R.P."/>
            <person name="Gonzalez D.J."/>
            <person name="Wisecaver J.H."/>
            <person name="Moore B.S."/>
        </authorList>
    </citation>
    <scope>NUCLEOTIDE SEQUENCE [LARGE SCALE GENOMIC DNA]</scope>
    <source>
        <strain evidence="1 2">12B1</strain>
    </source>
</reference>
<protein>
    <submittedName>
        <fullName evidence="1">Uncharacterized protein</fullName>
    </submittedName>
</protein>
<dbReference type="Proteomes" id="UP001515480">
    <property type="component" value="Unassembled WGS sequence"/>
</dbReference>
<evidence type="ECO:0000313" key="2">
    <source>
        <dbReference type="Proteomes" id="UP001515480"/>
    </source>
</evidence>
<dbReference type="EMBL" id="JBGBPQ010000020">
    <property type="protein sequence ID" value="KAL1504488.1"/>
    <property type="molecule type" value="Genomic_DNA"/>
</dbReference>
<evidence type="ECO:0000313" key="1">
    <source>
        <dbReference type="EMBL" id="KAL1504488.1"/>
    </source>
</evidence>
<dbReference type="Pfam" id="PF18143">
    <property type="entry name" value="HAD_SAK_2"/>
    <property type="match status" value="1"/>
</dbReference>
<dbReference type="AlphaFoldDB" id="A0AB34ITD3"/>
<gene>
    <name evidence="1" type="ORF">AB1Y20_010893</name>
</gene>
<sequence>MLLIFLDIDGVICCNKRSELEVAKLVQLQRVVRTTGARVVLSSDWRRYPALRVRVFATLSSLGILCLGCTPVHLSSLRARPMEILDWLSMQGAQASSLKNWIAIDDRCLVDELGGSRLRGRCVRTIFSEGLTPERADECIHLLCNPHNYLDKVPAARPPSISMSTLLEDISLGALSPALQQKLLQQSAVF</sequence>
<comment type="caution">
    <text evidence="1">The sequence shown here is derived from an EMBL/GenBank/DDBJ whole genome shotgun (WGS) entry which is preliminary data.</text>
</comment>
<name>A0AB34ITD3_PRYPA</name>